<dbReference type="InterPro" id="IPR003812">
    <property type="entry name" value="Fido"/>
</dbReference>
<evidence type="ECO:0000313" key="3">
    <source>
        <dbReference type="EMBL" id="NRF69263.1"/>
    </source>
</evidence>
<dbReference type="Pfam" id="PF02661">
    <property type="entry name" value="Fic"/>
    <property type="match status" value="1"/>
</dbReference>
<reference evidence="3 4" key="1">
    <citation type="submission" date="2020-05" db="EMBL/GenBank/DDBJ databases">
        <title>Aquincola sp. isolate from soil.</title>
        <authorList>
            <person name="Han J."/>
            <person name="Kim D.-U."/>
        </authorList>
    </citation>
    <scope>NUCLEOTIDE SEQUENCE [LARGE SCALE GENOMIC DNA]</scope>
    <source>
        <strain evidence="3 4">S2</strain>
    </source>
</reference>
<feature type="compositionally biased region" description="Basic and acidic residues" evidence="1">
    <location>
        <begin position="417"/>
        <end position="432"/>
    </location>
</feature>
<dbReference type="PANTHER" id="PTHR13504">
    <property type="entry name" value="FIDO DOMAIN-CONTAINING PROTEIN DDB_G0283145"/>
    <property type="match status" value="1"/>
</dbReference>
<proteinExistence type="predicted"/>
<evidence type="ECO:0000313" key="4">
    <source>
        <dbReference type="Proteomes" id="UP000737171"/>
    </source>
</evidence>
<feature type="domain" description="Fido" evidence="2">
    <location>
        <begin position="127"/>
        <end position="292"/>
    </location>
</feature>
<dbReference type="PANTHER" id="PTHR13504:SF38">
    <property type="entry name" value="FIDO DOMAIN-CONTAINING PROTEIN"/>
    <property type="match status" value="1"/>
</dbReference>
<dbReference type="InterPro" id="IPR036597">
    <property type="entry name" value="Fido-like_dom_sf"/>
</dbReference>
<dbReference type="InterPro" id="IPR040198">
    <property type="entry name" value="Fido_containing"/>
</dbReference>
<accession>A0ABX2EKX3</accession>
<dbReference type="Gene3D" id="1.10.3290.10">
    <property type="entry name" value="Fido-like domain"/>
    <property type="match status" value="1"/>
</dbReference>
<evidence type="ECO:0000259" key="2">
    <source>
        <dbReference type="PROSITE" id="PS51459"/>
    </source>
</evidence>
<organism evidence="3 4">
    <name type="scientific">Pseudaquabacterium terrae</name>
    <dbReference type="NCBI Taxonomy" id="2732868"/>
    <lineage>
        <taxon>Bacteria</taxon>
        <taxon>Pseudomonadati</taxon>
        <taxon>Pseudomonadota</taxon>
        <taxon>Betaproteobacteria</taxon>
        <taxon>Burkholderiales</taxon>
        <taxon>Sphaerotilaceae</taxon>
        <taxon>Pseudaquabacterium</taxon>
    </lineage>
</organism>
<dbReference type="PROSITE" id="PS51459">
    <property type="entry name" value="FIDO"/>
    <property type="match status" value="1"/>
</dbReference>
<keyword evidence="4" id="KW-1185">Reference proteome</keyword>
<comment type="caution">
    <text evidence="3">The sequence shown here is derived from an EMBL/GenBank/DDBJ whole genome shotgun (WGS) entry which is preliminary data.</text>
</comment>
<evidence type="ECO:0000256" key="1">
    <source>
        <dbReference type="SAM" id="MobiDB-lite"/>
    </source>
</evidence>
<dbReference type="SUPFAM" id="SSF140931">
    <property type="entry name" value="Fic-like"/>
    <property type="match status" value="1"/>
</dbReference>
<name>A0ABX2EKX3_9BURK</name>
<sequence length="432" mass="48086">MKESQNKPQPKLRLFDEPTDMEPLLPRESVLHDALAMAHDLRTEAARLSGMCRPNVSDELAVFLRAMNSYYSNKIEGQHTRPLDLERALHADFSADLDKARLQRLALAHIETEQWIAGQQWSTATLYAADTVTRLHEHLFGQLSEADRTHLDKTSGDVIVTAPGHLRERNVSVSRHVAPAINDVPAMLERWSVIYGSARRGEMQVVAAAASHHRLAWIHPFIDGNGRAARLHTLAVLRGLGLTDGLWSPLRGLARGADAYAEKLANADMARAGDLDGRGQRSERFLVEWIEHFIAVCLDQVRFMTGLLDLAGVESRLAALLAHEQHTVKSGVRIEALRPLHYLFATQRELDRRDFAAMTGLGERTASGLIAALLKRALLRSDTPRGPLRFAVPLHALRLLFPNLWPEAEADAAQNDGRPRPDSSRHSSGELR</sequence>
<gene>
    <name evidence="3" type="ORF">HLB44_19890</name>
</gene>
<dbReference type="EMBL" id="JABRWJ010000006">
    <property type="protein sequence ID" value="NRF69263.1"/>
    <property type="molecule type" value="Genomic_DNA"/>
</dbReference>
<feature type="region of interest" description="Disordered" evidence="1">
    <location>
        <begin position="410"/>
        <end position="432"/>
    </location>
</feature>
<dbReference type="RefSeq" id="WP_173125823.1">
    <property type="nucleotide sequence ID" value="NZ_JABRWJ010000006.1"/>
</dbReference>
<protein>
    <submittedName>
        <fullName evidence="3">Fic family protein</fullName>
    </submittedName>
</protein>
<dbReference type="Proteomes" id="UP000737171">
    <property type="component" value="Unassembled WGS sequence"/>
</dbReference>